<proteinExistence type="predicted"/>
<name>A0ABT7MQE7_9BACL</name>
<reference evidence="2 3" key="1">
    <citation type="submission" date="2023-06" db="EMBL/GenBank/DDBJ databases">
        <title>Influencing factors and mechanism of Cr(VI) reduction by facultative anaerobic Exiguobacterium sp. PY14.</title>
        <authorList>
            <person name="Zou L."/>
        </authorList>
    </citation>
    <scope>NUCLEOTIDE SEQUENCE [LARGE SCALE GENOMIC DNA]</scope>
    <source>
        <strain evidence="2 3">PY14</strain>
    </source>
</reference>
<keyword evidence="1" id="KW-1133">Transmembrane helix</keyword>
<accession>A0ABT7MQE7</accession>
<sequence length="327" mass="36303">MDTATHIGMGLGLSAIATLSPEVSGDTQMFLAMTATALVGSHAPDFDTVFKLKGNSTYLRQHRGRSHGITALLAWPIIVSAVIGLALGVNPASLWVMAQIAVLLHVTVDLFNAYGTQALQPFSKKWIGWGVIGTFDPYLFSAYYGAYVLWLITGATVPIFALLIALVISYYAIQFKLRNRALATVARHFAGAHELFISPGIGWDDWHVAVRFRNGLGAVKVKKGTVIECGRFRDKPMPGEDDLHFVEARKNADLQSFLEFSKIHTYTVTRHNGMIEYRFTNLRYFAKDIYPFVAVVIVDEESNEVLSSFTGWVFSEESLQKKLAYVQ</sequence>
<dbReference type="GO" id="GO:0016787">
    <property type="term" value="F:hydrolase activity"/>
    <property type="evidence" value="ECO:0007669"/>
    <property type="project" value="UniProtKB-KW"/>
</dbReference>
<protein>
    <submittedName>
        <fullName evidence="2">Metal-dependent hydrolase</fullName>
    </submittedName>
</protein>
<dbReference type="EMBL" id="JASWER010000008">
    <property type="protein sequence ID" value="MDL5377433.1"/>
    <property type="molecule type" value="Genomic_DNA"/>
</dbReference>
<dbReference type="PANTHER" id="PTHR40031">
    <property type="entry name" value="HYPOTHETICAL MEMBRANE SPANNING PROTEIN"/>
    <property type="match status" value="1"/>
</dbReference>
<feature type="transmembrane region" description="Helical" evidence="1">
    <location>
        <begin position="94"/>
        <end position="114"/>
    </location>
</feature>
<evidence type="ECO:0000256" key="1">
    <source>
        <dbReference type="SAM" id="Phobius"/>
    </source>
</evidence>
<keyword evidence="1" id="KW-0472">Membrane</keyword>
<dbReference type="RefSeq" id="WP_214833257.1">
    <property type="nucleotide sequence ID" value="NZ_CP183077.1"/>
</dbReference>
<dbReference type="PANTHER" id="PTHR40031:SF1">
    <property type="entry name" value="MEMBRANE-BOUND METAL-DEPENDENT HYDROLASE"/>
    <property type="match status" value="1"/>
</dbReference>
<feature type="transmembrane region" description="Helical" evidence="1">
    <location>
        <begin position="150"/>
        <end position="173"/>
    </location>
</feature>
<dbReference type="InterPro" id="IPR053170">
    <property type="entry name" value="Transcription_regulator"/>
</dbReference>
<feature type="transmembrane region" description="Helical" evidence="1">
    <location>
        <begin position="69"/>
        <end position="88"/>
    </location>
</feature>
<dbReference type="Pfam" id="PF04307">
    <property type="entry name" value="YdjM"/>
    <property type="match status" value="1"/>
</dbReference>
<feature type="transmembrane region" description="Helical" evidence="1">
    <location>
        <begin position="126"/>
        <end position="144"/>
    </location>
</feature>
<keyword evidence="2" id="KW-0378">Hydrolase</keyword>
<evidence type="ECO:0000313" key="3">
    <source>
        <dbReference type="Proteomes" id="UP001230807"/>
    </source>
</evidence>
<keyword evidence="3" id="KW-1185">Reference proteome</keyword>
<comment type="caution">
    <text evidence="2">The sequence shown here is derived from an EMBL/GenBank/DDBJ whole genome shotgun (WGS) entry which is preliminary data.</text>
</comment>
<keyword evidence="1" id="KW-0812">Transmembrane</keyword>
<dbReference type="Proteomes" id="UP001230807">
    <property type="component" value="Unassembled WGS sequence"/>
</dbReference>
<gene>
    <name evidence="2" type="ORF">QR695_10495</name>
</gene>
<evidence type="ECO:0000313" key="2">
    <source>
        <dbReference type="EMBL" id="MDL5377433.1"/>
    </source>
</evidence>
<organism evidence="2 3">
    <name type="scientific">Exiguobacterium mexicanum</name>
    <dbReference type="NCBI Taxonomy" id="340146"/>
    <lineage>
        <taxon>Bacteria</taxon>
        <taxon>Bacillati</taxon>
        <taxon>Bacillota</taxon>
        <taxon>Bacilli</taxon>
        <taxon>Bacillales</taxon>
        <taxon>Bacillales Family XII. Incertae Sedis</taxon>
        <taxon>Exiguobacterium</taxon>
    </lineage>
</organism>
<dbReference type="InterPro" id="IPR007404">
    <property type="entry name" value="YdjM-like"/>
</dbReference>